<dbReference type="Proteomes" id="UP001153678">
    <property type="component" value="Unassembled WGS sequence"/>
</dbReference>
<comment type="caution">
    <text evidence="2">The sequence shown here is derived from an EMBL/GenBank/DDBJ whole genome shotgun (WGS) entry which is preliminary data.</text>
</comment>
<evidence type="ECO:0000256" key="1">
    <source>
        <dbReference type="SAM" id="MobiDB-lite"/>
    </source>
</evidence>
<keyword evidence="3" id="KW-1185">Reference proteome</keyword>
<dbReference type="EMBL" id="CAMKVN010016134">
    <property type="protein sequence ID" value="CAI2197346.1"/>
    <property type="molecule type" value="Genomic_DNA"/>
</dbReference>
<feature type="region of interest" description="Disordered" evidence="1">
    <location>
        <begin position="45"/>
        <end position="84"/>
    </location>
</feature>
<reference evidence="2" key="1">
    <citation type="submission" date="2022-08" db="EMBL/GenBank/DDBJ databases">
        <authorList>
            <person name="Kallberg Y."/>
            <person name="Tangrot J."/>
            <person name="Rosling A."/>
        </authorList>
    </citation>
    <scope>NUCLEOTIDE SEQUENCE</scope>
    <source>
        <strain evidence="2">Wild A</strain>
    </source>
</reference>
<gene>
    <name evidence="2" type="ORF">FWILDA_LOCUS18031</name>
</gene>
<dbReference type="AlphaFoldDB" id="A0A9W4T9G9"/>
<sequence length="100" mass="11590">LTQINFIENTRSSPNKTLSYAWEKREEKESTMQSIPSTTEIAKSLSAKFNKRKDPQEKPSSPTSNLNINYNSQDDTQLDISDDRNEILTQLRKTRGRKKK</sequence>
<evidence type="ECO:0000313" key="2">
    <source>
        <dbReference type="EMBL" id="CAI2197346.1"/>
    </source>
</evidence>
<organism evidence="2 3">
    <name type="scientific">Funneliformis geosporum</name>
    <dbReference type="NCBI Taxonomy" id="1117311"/>
    <lineage>
        <taxon>Eukaryota</taxon>
        <taxon>Fungi</taxon>
        <taxon>Fungi incertae sedis</taxon>
        <taxon>Mucoromycota</taxon>
        <taxon>Glomeromycotina</taxon>
        <taxon>Glomeromycetes</taxon>
        <taxon>Glomerales</taxon>
        <taxon>Glomeraceae</taxon>
        <taxon>Funneliformis</taxon>
    </lineage>
</organism>
<feature type="compositionally biased region" description="Polar residues" evidence="1">
    <location>
        <begin position="58"/>
        <end position="79"/>
    </location>
</feature>
<name>A0A9W4T9G9_9GLOM</name>
<feature type="non-terminal residue" evidence="2">
    <location>
        <position position="1"/>
    </location>
</feature>
<accession>A0A9W4T9G9</accession>
<protein>
    <submittedName>
        <fullName evidence="2">11258_t:CDS:1</fullName>
    </submittedName>
</protein>
<proteinExistence type="predicted"/>
<evidence type="ECO:0000313" key="3">
    <source>
        <dbReference type="Proteomes" id="UP001153678"/>
    </source>
</evidence>